<evidence type="ECO:0000313" key="1">
    <source>
        <dbReference type="EMBL" id="KAK6753248.1"/>
    </source>
</evidence>
<protein>
    <submittedName>
        <fullName evidence="1">Uncharacterized protein</fullName>
    </submittedName>
</protein>
<dbReference type="Proteomes" id="UP001303046">
    <property type="component" value="Unassembled WGS sequence"/>
</dbReference>
<gene>
    <name evidence="1" type="primary">Necator_chrV.g17480</name>
    <name evidence="1" type="ORF">RB195_012690</name>
</gene>
<evidence type="ECO:0000313" key="2">
    <source>
        <dbReference type="Proteomes" id="UP001303046"/>
    </source>
</evidence>
<reference evidence="1 2" key="1">
    <citation type="submission" date="2023-08" db="EMBL/GenBank/DDBJ databases">
        <title>A Necator americanus chromosomal reference genome.</title>
        <authorList>
            <person name="Ilik V."/>
            <person name="Petrzelkova K.J."/>
            <person name="Pardy F."/>
            <person name="Fuh T."/>
            <person name="Niatou-Singa F.S."/>
            <person name="Gouil Q."/>
            <person name="Baker L."/>
            <person name="Ritchie M.E."/>
            <person name="Jex A.R."/>
            <person name="Gazzola D."/>
            <person name="Li H."/>
            <person name="Toshio Fujiwara R."/>
            <person name="Zhan B."/>
            <person name="Aroian R.V."/>
            <person name="Pafco B."/>
            <person name="Schwarz E.M."/>
        </authorList>
    </citation>
    <scope>NUCLEOTIDE SEQUENCE [LARGE SCALE GENOMIC DNA]</scope>
    <source>
        <strain evidence="1 2">Aroian</strain>
        <tissue evidence="1">Whole animal</tissue>
    </source>
</reference>
<name>A0ABR1DSW4_NECAM</name>
<comment type="caution">
    <text evidence="1">The sequence shown here is derived from an EMBL/GenBank/DDBJ whole genome shotgun (WGS) entry which is preliminary data.</text>
</comment>
<organism evidence="1 2">
    <name type="scientific">Necator americanus</name>
    <name type="common">Human hookworm</name>
    <dbReference type="NCBI Taxonomy" id="51031"/>
    <lineage>
        <taxon>Eukaryota</taxon>
        <taxon>Metazoa</taxon>
        <taxon>Ecdysozoa</taxon>
        <taxon>Nematoda</taxon>
        <taxon>Chromadorea</taxon>
        <taxon>Rhabditida</taxon>
        <taxon>Rhabditina</taxon>
        <taxon>Rhabditomorpha</taxon>
        <taxon>Strongyloidea</taxon>
        <taxon>Ancylostomatidae</taxon>
        <taxon>Bunostominae</taxon>
        <taxon>Necator</taxon>
    </lineage>
</organism>
<keyword evidence="2" id="KW-1185">Reference proteome</keyword>
<sequence length="94" mass="10270">MKSQGSPLLMLSKPSREATLSGFIMATKTTPGNSQFKKPPLYAARGSRPEEGTAVMFTISSSVRLTDIVVAPKSYTGSNHCLLRERFSFTRKGE</sequence>
<dbReference type="EMBL" id="JAVFWL010000005">
    <property type="protein sequence ID" value="KAK6753248.1"/>
    <property type="molecule type" value="Genomic_DNA"/>
</dbReference>
<accession>A0ABR1DSW4</accession>
<proteinExistence type="predicted"/>